<sequence>MRIRCSYPSKIEETLVALDLFDELNGRLRRWATFIVKNFVQAILNSGNGVDPLERFDFSDGTAEFIASSKIKSTLNATSVDGIASSLIRFFTNLGSSLEGIDVKSRPLTLSLGGFLQEEVMTSFLKCITNAYPSSGPNEMAFKGAMIIAEGFHNDMIKLGFFNDATPTFEKLSSEHSTMLVDRRCLEVLKNARELIHMPYLELAEVGTGEEVKEETARQYRESFGKLLPTANISDSVYPTLLQLPRCKV</sequence>
<gene>
    <name evidence="2" type="ORF">KIN20_031035</name>
</gene>
<evidence type="ECO:0000313" key="2">
    <source>
        <dbReference type="EMBL" id="KAJ1369549.1"/>
    </source>
</evidence>
<evidence type="ECO:0000259" key="1">
    <source>
        <dbReference type="Pfam" id="PF20665"/>
    </source>
</evidence>
<reference evidence="2" key="1">
    <citation type="submission" date="2021-06" db="EMBL/GenBank/DDBJ databases">
        <title>Parelaphostrongylus tenuis whole genome reference sequence.</title>
        <authorList>
            <person name="Garwood T.J."/>
            <person name="Larsen P.A."/>
            <person name="Fountain-Jones N.M."/>
            <person name="Garbe J.R."/>
            <person name="Macchietto M.G."/>
            <person name="Kania S.A."/>
            <person name="Gerhold R.W."/>
            <person name="Richards J.E."/>
            <person name="Wolf T.M."/>
        </authorList>
    </citation>
    <scope>NUCLEOTIDE SEQUENCE</scope>
    <source>
        <strain evidence="2">MNPRO001-30</strain>
        <tissue evidence="2">Meninges</tissue>
    </source>
</reference>
<dbReference type="Proteomes" id="UP001196413">
    <property type="component" value="Unassembled WGS sequence"/>
</dbReference>
<dbReference type="Pfam" id="PF20665">
    <property type="entry name" value="Zw10_middle"/>
    <property type="match status" value="1"/>
</dbReference>
<comment type="caution">
    <text evidence="2">The sequence shown here is derived from an EMBL/GenBank/DDBJ whole genome shotgun (WGS) entry which is preliminary data.</text>
</comment>
<feature type="domain" description="Centromere/kinetochore protein zw10 middle" evidence="1">
    <location>
        <begin position="7"/>
        <end position="196"/>
    </location>
</feature>
<evidence type="ECO:0000313" key="3">
    <source>
        <dbReference type="Proteomes" id="UP001196413"/>
    </source>
</evidence>
<organism evidence="2 3">
    <name type="scientific">Parelaphostrongylus tenuis</name>
    <name type="common">Meningeal worm</name>
    <dbReference type="NCBI Taxonomy" id="148309"/>
    <lineage>
        <taxon>Eukaryota</taxon>
        <taxon>Metazoa</taxon>
        <taxon>Ecdysozoa</taxon>
        <taxon>Nematoda</taxon>
        <taxon>Chromadorea</taxon>
        <taxon>Rhabditida</taxon>
        <taxon>Rhabditina</taxon>
        <taxon>Rhabditomorpha</taxon>
        <taxon>Strongyloidea</taxon>
        <taxon>Metastrongylidae</taxon>
        <taxon>Parelaphostrongylus</taxon>
    </lineage>
</organism>
<proteinExistence type="predicted"/>
<dbReference type="AlphaFoldDB" id="A0AAD5R4X5"/>
<accession>A0AAD5R4X5</accession>
<name>A0AAD5R4X5_PARTN</name>
<feature type="non-terminal residue" evidence="2">
    <location>
        <position position="1"/>
    </location>
</feature>
<dbReference type="InterPro" id="IPR048344">
    <property type="entry name" value="Zw10_middle"/>
</dbReference>
<keyword evidence="3" id="KW-1185">Reference proteome</keyword>
<dbReference type="EMBL" id="JAHQIW010006595">
    <property type="protein sequence ID" value="KAJ1369549.1"/>
    <property type="molecule type" value="Genomic_DNA"/>
</dbReference>
<protein>
    <recommendedName>
        <fullName evidence="1">Centromere/kinetochore protein zw10 middle domain-containing protein</fullName>
    </recommendedName>
</protein>